<protein>
    <submittedName>
        <fullName evidence="2">Tubulin polyglutamylase complex subunit 2</fullName>
    </submittedName>
</protein>
<dbReference type="EMBL" id="HBUF01110725">
    <property type="protein sequence ID" value="CAG6640126.1"/>
    <property type="molecule type" value="Transcribed_RNA"/>
</dbReference>
<organism evidence="2">
    <name type="scientific">Cacopsylla melanoneura</name>
    <dbReference type="NCBI Taxonomy" id="428564"/>
    <lineage>
        <taxon>Eukaryota</taxon>
        <taxon>Metazoa</taxon>
        <taxon>Ecdysozoa</taxon>
        <taxon>Arthropoda</taxon>
        <taxon>Hexapoda</taxon>
        <taxon>Insecta</taxon>
        <taxon>Pterygota</taxon>
        <taxon>Neoptera</taxon>
        <taxon>Paraneoptera</taxon>
        <taxon>Hemiptera</taxon>
        <taxon>Sternorrhyncha</taxon>
        <taxon>Psylloidea</taxon>
        <taxon>Psyllidae</taxon>
        <taxon>Psyllinae</taxon>
        <taxon>Cacopsylla</taxon>
    </lineage>
</organism>
<dbReference type="InterPro" id="IPR037883">
    <property type="entry name" value="Knr4/Smi1-like_sf"/>
</dbReference>
<dbReference type="EMBL" id="HBUF01630642">
    <property type="protein sequence ID" value="CAG6783127.1"/>
    <property type="molecule type" value="Transcribed_RNA"/>
</dbReference>
<dbReference type="AlphaFoldDB" id="A0A8D8QXY7"/>
<dbReference type="SUPFAM" id="SSF160631">
    <property type="entry name" value="SMI1/KNR4-like"/>
    <property type="match status" value="1"/>
</dbReference>
<proteinExistence type="predicted"/>
<dbReference type="PANTHER" id="PTHR31854:SF2">
    <property type="entry name" value="TUBULIN POLYGLUTAMYLASE COMPLEX SUBUNIT 2"/>
    <property type="match status" value="1"/>
</dbReference>
<dbReference type="SMART" id="SM00860">
    <property type="entry name" value="SMI1_KNR4"/>
    <property type="match status" value="1"/>
</dbReference>
<dbReference type="EMBL" id="HBUF01110726">
    <property type="protein sequence ID" value="CAG6640127.1"/>
    <property type="molecule type" value="Transcribed_RNA"/>
</dbReference>
<evidence type="ECO:0000259" key="1">
    <source>
        <dbReference type="SMART" id="SM00860"/>
    </source>
</evidence>
<reference evidence="2" key="1">
    <citation type="submission" date="2021-05" db="EMBL/GenBank/DDBJ databases">
        <authorList>
            <person name="Alioto T."/>
            <person name="Alioto T."/>
            <person name="Gomez Garrido J."/>
        </authorList>
    </citation>
    <scope>NUCLEOTIDE SEQUENCE</scope>
</reference>
<feature type="domain" description="Knr4/Smi1-like" evidence="1">
    <location>
        <begin position="41"/>
        <end position="197"/>
    </location>
</feature>
<sequence length="277" mass="31896">MSSDSEHLVDTSFYDNLTLGLIKILEKTPGIQDVELEQRPPCERALLAGWEQRNGCVLPDDLRQFYTSVDGFKLIWNYNYAGEILPVGNMVINSLSGLKKINCLKCQLDPDTPTFQELDNFVKQNSSTKLASTNNNYGPKTKFFELDACQNAGKVCLVYTERQKEELFKLEESSIWFLDRSYCWHFLAENFAKYFRMMLVHLGLPQWQFLFTAMGPTPWAEQMIVLIAPHLLTDNKIPVTSTELDEVINRIDPNIFKPKSKSLKSKKTIRDNEKHAK</sequence>
<dbReference type="InterPro" id="IPR018958">
    <property type="entry name" value="Knr4/Smi1-like_dom"/>
</dbReference>
<accession>A0A8D8QXY7</accession>
<name>A0A8D8QXY7_9HEMI</name>
<dbReference type="PANTHER" id="PTHR31854">
    <property type="entry name" value="TUBULIN POLYGLUTAMYLASE COMPLEX SUBUNIT 2"/>
    <property type="match status" value="1"/>
</dbReference>
<evidence type="ECO:0000313" key="2">
    <source>
        <dbReference type="EMBL" id="CAG6640126.1"/>
    </source>
</evidence>
<dbReference type="InterPro" id="IPR039231">
    <property type="entry name" value="TPGS2"/>
</dbReference>